<evidence type="ECO:0000256" key="3">
    <source>
        <dbReference type="ARBA" id="ARBA00012239"/>
    </source>
</evidence>
<dbReference type="Gene3D" id="3.90.1150.10">
    <property type="entry name" value="Aspartate Aminotransferase, domain 1"/>
    <property type="match status" value="1"/>
</dbReference>
<dbReference type="InterPro" id="IPR015424">
    <property type="entry name" value="PyrdxlP-dep_Trfase"/>
</dbReference>
<dbReference type="InterPro" id="IPR000192">
    <property type="entry name" value="Aminotrans_V_dom"/>
</dbReference>
<protein>
    <recommendedName>
        <fullName evidence="3">cysteine desulfurase</fullName>
        <ecNumber evidence="3">2.8.1.7</ecNumber>
    </recommendedName>
</protein>
<organism evidence="8 9">
    <name type="scientific">Candidatus Neomicrothrix subdominans</name>
    <dbReference type="NCBI Taxonomy" id="2954438"/>
    <lineage>
        <taxon>Bacteria</taxon>
        <taxon>Bacillati</taxon>
        <taxon>Actinomycetota</taxon>
        <taxon>Acidimicrobiia</taxon>
        <taxon>Acidimicrobiales</taxon>
        <taxon>Microthrixaceae</taxon>
        <taxon>Candidatus Neomicrothrix</taxon>
    </lineage>
</organism>
<dbReference type="Gene3D" id="3.40.640.10">
    <property type="entry name" value="Type I PLP-dependent aspartate aminotransferase-like (Major domain)"/>
    <property type="match status" value="1"/>
</dbReference>
<evidence type="ECO:0000256" key="2">
    <source>
        <dbReference type="ARBA" id="ARBA00010447"/>
    </source>
</evidence>
<comment type="catalytic activity">
    <reaction evidence="6">
        <text>(sulfur carrier)-H + L-cysteine = (sulfur carrier)-SH + L-alanine</text>
        <dbReference type="Rhea" id="RHEA:43892"/>
        <dbReference type="Rhea" id="RHEA-COMP:14737"/>
        <dbReference type="Rhea" id="RHEA-COMP:14739"/>
        <dbReference type="ChEBI" id="CHEBI:29917"/>
        <dbReference type="ChEBI" id="CHEBI:35235"/>
        <dbReference type="ChEBI" id="CHEBI:57972"/>
        <dbReference type="ChEBI" id="CHEBI:64428"/>
        <dbReference type="EC" id="2.8.1.7"/>
    </reaction>
</comment>
<gene>
    <name evidence="8" type="primary">sufS</name>
    <name evidence="8" type="ORF">IPN02_04265</name>
</gene>
<dbReference type="InterPro" id="IPR015422">
    <property type="entry name" value="PyrdxlP-dep_Trfase_small"/>
</dbReference>
<evidence type="ECO:0000256" key="4">
    <source>
        <dbReference type="ARBA" id="ARBA00022679"/>
    </source>
</evidence>
<dbReference type="CDD" id="cd06453">
    <property type="entry name" value="SufS_like"/>
    <property type="match status" value="1"/>
</dbReference>
<evidence type="ECO:0000256" key="1">
    <source>
        <dbReference type="ARBA" id="ARBA00001933"/>
    </source>
</evidence>
<keyword evidence="5" id="KW-0663">Pyridoxal phosphate</keyword>
<evidence type="ECO:0000256" key="6">
    <source>
        <dbReference type="ARBA" id="ARBA00050776"/>
    </source>
</evidence>
<feature type="domain" description="Aminotransferase class V" evidence="7">
    <location>
        <begin position="35"/>
        <end position="406"/>
    </location>
</feature>
<dbReference type="InterPro" id="IPR015421">
    <property type="entry name" value="PyrdxlP-dep_Trfase_major"/>
</dbReference>
<dbReference type="EMBL" id="JADJZA010000001">
    <property type="protein sequence ID" value="MBK9296085.1"/>
    <property type="molecule type" value="Genomic_DNA"/>
</dbReference>
<name>A0A936TF11_9ACTN</name>
<dbReference type="InterPro" id="IPR010970">
    <property type="entry name" value="Cys_dSase_SufS"/>
</dbReference>
<dbReference type="Pfam" id="PF00266">
    <property type="entry name" value="Aminotran_5"/>
    <property type="match status" value="1"/>
</dbReference>
<evidence type="ECO:0000256" key="5">
    <source>
        <dbReference type="ARBA" id="ARBA00022898"/>
    </source>
</evidence>
<evidence type="ECO:0000259" key="7">
    <source>
        <dbReference type="Pfam" id="PF00266"/>
    </source>
</evidence>
<evidence type="ECO:0000313" key="9">
    <source>
        <dbReference type="Proteomes" id="UP000727993"/>
    </source>
</evidence>
<dbReference type="NCBIfam" id="TIGR01979">
    <property type="entry name" value="sufS"/>
    <property type="match status" value="1"/>
</dbReference>
<dbReference type="AlphaFoldDB" id="A0A936TF11"/>
<evidence type="ECO:0000313" key="8">
    <source>
        <dbReference type="EMBL" id="MBK9296085.1"/>
    </source>
</evidence>
<proteinExistence type="inferred from homology"/>
<keyword evidence="4" id="KW-0808">Transferase</keyword>
<dbReference type="EC" id="2.8.1.7" evidence="3"/>
<dbReference type="PANTHER" id="PTHR43586:SF8">
    <property type="entry name" value="CYSTEINE DESULFURASE 1, CHLOROPLASTIC"/>
    <property type="match status" value="1"/>
</dbReference>
<reference evidence="8 9" key="1">
    <citation type="submission" date="2020-10" db="EMBL/GenBank/DDBJ databases">
        <title>Connecting structure to function with the recovery of over 1000 high-quality activated sludge metagenome-assembled genomes encoding full-length rRNA genes using long-read sequencing.</title>
        <authorList>
            <person name="Singleton C.M."/>
            <person name="Petriglieri F."/>
            <person name="Kristensen J.M."/>
            <person name="Kirkegaard R.H."/>
            <person name="Michaelsen T.Y."/>
            <person name="Andersen M.H."/>
            <person name="Karst S.M."/>
            <person name="Dueholm M.S."/>
            <person name="Nielsen P.H."/>
            <person name="Albertsen M."/>
        </authorList>
    </citation>
    <scope>NUCLEOTIDE SEQUENCE [LARGE SCALE GENOMIC DNA]</scope>
    <source>
        <strain evidence="8">Lyne_18-Q3-R50-59_MAXAC.006</strain>
    </source>
</reference>
<dbReference type="GO" id="GO:0030170">
    <property type="term" value="F:pyridoxal phosphate binding"/>
    <property type="evidence" value="ECO:0007669"/>
    <property type="project" value="InterPro"/>
</dbReference>
<accession>A0A936TF11</accession>
<dbReference type="PANTHER" id="PTHR43586">
    <property type="entry name" value="CYSTEINE DESULFURASE"/>
    <property type="match status" value="1"/>
</dbReference>
<dbReference type="Proteomes" id="UP000727993">
    <property type="component" value="Unassembled WGS sequence"/>
</dbReference>
<dbReference type="GO" id="GO:0006534">
    <property type="term" value="P:cysteine metabolic process"/>
    <property type="evidence" value="ECO:0007669"/>
    <property type="project" value="InterPro"/>
</dbReference>
<comment type="similarity">
    <text evidence="2">Belongs to the class-V pyridoxal-phosphate-dependent aminotransferase family. Csd subfamily.</text>
</comment>
<dbReference type="SUPFAM" id="SSF53383">
    <property type="entry name" value="PLP-dependent transferases"/>
    <property type="match status" value="1"/>
</dbReference>
<comment type="caution">
    <text evidence="8">The sequence shown here is derived from an EMBL/GenBank/DDBJ whole genome shotgun (WGS) entry which is preliminary data.</text>
</comment>
<sequence length="418" mass="45092">MNDLRNLPGDPLDSVAIRAQFPVLQREIKGHRMAFLDSAASSQKPQRVIDSMSRFYETINANVHRGVYEISEQSTTAVEQARRDIARFIGAADAAEVVFTKNATESLNLVAGSWGRANLGPGDAIVLSMLEHHANIVPWHMLAAEKGFEIRWIPLTDDAQLDLSSLDTLLDGAKLVGVTAASNVTGTLTPVRRIADAAHQAGAVVCVDACQFVPHSRCDVEELGADFLAFSGHKMCGPTGIGVLWGRRTLLEEMPPFLGGGSMIRDVRLDGFTANEIPHKFEAGTPPIAEIIGLGEAVAFLEELGMDNVLAHEQAMSAYAFRTLTERFGERLTIHGPAEPGQRAGVMSFALGDVHPHDVSQILDEHGVAVRAGHHCAKPLMKELGVGATARASWYLYNTPDDVDALADALDATAEFFL</sequence>
<comment type="cofactor">
    <cofactor evidence="1">
        <name>pyridoxal 5'-phosphate</name>
        <dbReference type="ChEBI" id="CHEBI:597326"/>
    </cofactor>
</comment>
<dbReference type="GO" id="GO:0031071">
    <property type="term" value="F:cysteine desulfurase activity"/>
    <property type="evidence" value="ECO:0007669"/>
    <property type="project" value="UniProtKB-EC"/>
</dbReference>